<dbReference type="Proteomes" id="UP001614264">
    <property type="component" value="Unassembled WGS sequence"/>
</dbReference>
<protein>
    <submittedName>
        <fullName evidence="1">DUF1697 domain-containing protein</fullName>
    </submittedName>
</protein>
<dbReference type="SUPFAM" id="SSF160379">
    <property type="entry name" value="SP0830-like"/>
    <property type="match status" value="1"/>
</dbReference>
<evidence type="ECO:0000313" key="1">
    <source>
        <dbReference type="EMBL" id="MFI7869464.1"/>
    </source>
</evidence>
<proteinExistence type="predicted"/>
<gene>
    <name evidence="1" type="ORF">AB4829_02515</name>
</gene>
<dbReference type="EMBL" id="JBITPR010000011">
    <property type="protein sequence ID" value="MFI7869464.1"/>
    <property type="molecule type" value="Genomic_DNA"/>
</dbReference>
<accession>A0ABW8B3C5</accession>
<organism evidence="1 2">
    <name type="scientific">Streptomyces salinarius</name>
    <dbReference type="NCBI Taxonomy" id="2762598"/>
    <lineage>
        <taxon>Bacteria</taxon>
        <taxon>Bacillati</taxon>
        <taxon>Actinomycetota</taxon>
        <taxon>Actinomycetes</taxon>
        <taxon>Kitasatosporales</taxon>
        <taxon>Streptomycetaceae</taxon>
        <taxon>Streptomyces</taxon>
    </lineage>
</organism>
<keyword evidence="2" id="KW-1185">Reference proteome</keyword>
<reference evidence="1 2" key="1">
    <citation type="submission" date="2024-07" db="EMBL/GenBank/DDBJ databases">
        <title>Whole genome sequencing of Prodigiosin pigment-producing Streptomyces salinarius isolated from rhizosphere soil of Arachis hypogaea.</title>
        <authorList>
            <person name="Vidhya A."/>
            <person name="Ramya S."/>
        </authorList>
    </citation>
    <scope>NUCLEOTIDE SEQUENCE [LARGE SCALE GENOMIC DNA]</scope>
    <source>
        <strain evidence="1 2">VRMG2420</strain>
    </source>
</reference>
<dbReference type="Gene3D" id="3.30.70.1280">
    <property type="entry name" value="SP0830-like domains"/>
    <property type="match status" value="1"/>
</dbReference>
<dbReference type="Pfam" id="PF08002">
    <property type="entry name" value="DUF1697"/>
    <property type="match status" value="1"/>
</dbReference>
<name>A0ABW8B3C5_9ACTN</name>
<dbReference type="RefSeq" id="WP_102930365.1">
    <property type="nucleotide sequence ID" value="NZ_JBITPR010000011.1"/>
</dbReference>
<evidence type="ECO:0000313" key="2">
    <source>
        <dbReference type="Proteomes" id="UP001614264"/>
    </source>
</evidence>
<dbReference type="InterPro" id="IPR012545">
    <property type="entry name" value="DUF1697"/>
</dbReference>
<sequence length="180" mass="19308">MNSPHVVFYRSMNLGHAGSPDRATLEGALSAAGARGVKSFQTNGTVLFDTDDPLGVVAEAAKTLESAAGYTEPALVRGLDLLVDVLDSDPFDGHEDARTYRKTFTFFDGGRPVELKLPWTNTKDDVDIVELRDGLALSLIRKEKSNAGSPTAEIERMFGVPATTRTLGTIERLVKAAGRG</sequence>
<comment type="caution">
    <text evidence="1">The sequence shown here is derived from an EMBL/GenBank/DDBJ whole genome shotgun (WGS) entry which is preliminary data.</text>
</comment>